<evidence type="ECO:0000259" key="8">
    <source>
        <dbReference type="PROSITE" id="PS51379"/>
    </source>
</evidence>
<dbReference type="SUPFAM" id="SSF54862">
    <property type="entry name" value="4Fe-4S ferredoxins"/>
    <property type="match status" value="1"/>
</dbReference>
<protein>
    <submittedName>
        <fullName evidence="9">Polyferredoxin</fullName>
    </submittedName>
</protein>
<feature type="transmembrane region" description="Helical" evidence="7">
    <location>
        <begin position="88"/>
        <end position="109"/>
    </location>
</feature>
<keyword evidence="6" id="KW-0411">Iron-sulfur</keyword>
<evidence type="ECO:0000256" key="4">
    <source>
        <dbReference type="ARBA" id="ARBA00022982"/>
    </source>
</evidence>
<keyword evidence="3" id="KW-0479">Metal-binding</keyword>
<dbReference type="Gene3D" id="3.30.70.20">
    <property type="match status" value="1"/>
</dbReference>
<feature type="transmembrane region" description="Helical" evidence="7">
    <location>
        <begin position="222"/>
        <end position="243"/>
    </location>
</feature>
<feature type="domain" description="4Fe-4S ferredoxin-type" evidence="8">
    <location>
        <begin position="463"/>
        <end position="492"/>
    </location>
</feature>
<feature type="transmembrane region" description="Helical" evidence="7">
    <location>
        <begin position="57"/>
        <end position="76"/>
    </location>
</feature>
<dbReference type="Pfam" id="PF13237">
    <property type="entry name" value="Fer4_10"/>
    <property type="match status" value="1"/>
</dbReference>
<reference evidence="9 10" key="1">
    <citation type="submission" date="2013-11" db="EMBL/GenBank/DDBJ databases">
        <title>Comparative genomics of Ignicoccus.</title>
        <authorList>
            <person name="Podar M."/>
        </authorList>
    </citation>
    <scope>NUCLEOTIDE SEQUENCE [LARGE SCALE GENOMIC DNA]</scope>
    <source>
        <strain evidence="9 10">DSM 13165</strain>
    </source>
</reference>
<dbReference type="Proteomes" id="UP000060778">
    <property type="component" value="Chromosome"/>
</dbReference>
<dbReference type="STRING" id="940295.EYM_00770"/>
<dbReference type="GO" id="GO:0016491">
    <property type="term" value="F:oxidoreductase activity"/>
    <property type="evidence" value="ECO:0007669"/>
    <property type="project" value="UniProtKB-ARBA"/>
</dbReference>
<sequence>MINIEKLKKSLKGRPPRGKYTFLRRFLQLSLLTLFTTQALFHGYFIEGSFASSKTLLDLALSVFFVIASYHFWKATLSLSKESGKVKYLGLIGGSLATIGAILALYSLFTGLGLDVTAIIRVGTKQEPKEVLNYTGIAAWITFILGGTLYLGYLWRISKEGAGLLKFSMNASAIFLAMAVVTFLITENLLVVLGSTAAVAAAISFGLYAEEMVTKDERIKRLAYALGITSIALGVLTLVSYFVSLKNVGTFYYPMMDPIAWIEYLAASRGFTLESVIAVLVVVFLYSVLGRFFCGWVCPMDLLFSIFEKKLNMPRDPPQIRFHKATTLEKVVPIAFALAYVVLSYVFAMPFFTNMSPVAGTTKFGAFVVAVLANVPAAFVGSIIAYGYTTLFALVVNVIAEKVFKIKRFWCRFVCPIGALYGFVMNKYSPLRIRIVNEKKCTRCNLCSMACPMSIDIVDYINRNKDIDDYRCFHCGRCVEVCPYGVLSLSFFKKEEK</sequence>
<dbReference type="GO" id="GO:0046872">
    <property type="term" value="F:metal ion binding"/>
    <property type="evidence" value="ECO:0007669"/>
    <property type="project" value="UniProtKB-KW"/>
</dbReference>
<keyword evidence="7" id="KW-0812">Transmembrane</keyword>
<keyword evidence="7" id="KW-0472">Membrane</keyword>
<keyword evidence="5" id="KW-0408">Iron</keyword>
<feature type="transmembrane region" description="Helical" evidence="7">
    <location>
        <begin position="364"/>
        <end position="397"/>
    </location>
</feature>
<organism evidence="9 10">
    <name type="scientific">Ignicoccus islandicus DSM 13165</name>
    <dbReference type="NCBI Taxonomy" id="940295"/>
    <lineage>
        <taxon>Archaea</taxon>
        <taxon>Thermoproteota</taxon>
        <taxon>Thermoprotei</taxon>
        <taxon>Desulfurococcales</taxon>
        <taxon>Desulfurococcaceae</taxon>
        <taxon>Ignicoccus</taxon>
    </lineage>
</organism>
<dbReference type="InterPro" id="IPR017896">
    <property type="entry name" value="4Fe4S_Fe-S-bd"/>
</dbReference>
<evidence type="ECO:0000256" key="1">
    <source>
        <dbReference type="ARBA" id="ARBA00022448"/>
    </source>
</evidence>
<evidence type="ECO:0000256" key="5">
    <source>
        <dbReference type="ARBA" id="ARBA00023004"/>
    </source>
</evidence>
<keyword evidence="10" id="KW-1185">Reference proteome</keyword>
<dbReference type="GO" id="GO:0005886">
    <property type="term" value="C:plasma membrane"/>
    <property type="evidence" value="ECO:0007669"/>
    <property type="project" value="TreeGrafter"/>
</dbReference>
<dbReference type="PANTHER" id="PTHR30176:SF3">
    <property type="entry name" value="FERREDOXIN-TYPE PROTEIN NAPH"/>
    <property type="match status" value="1"/>
</dbReference>
<keyword evidence="1" id="KW-0813">Transport</keyword>
<feature type="transmembrane region" description="Helical" evidence="7">
    <location>
        <begin position="137"/>
        <end position="155"/>
    </location>
</feature>
<dbReference type="RefSeq" id="WP_075049226.1">
    <property type="nucleotide sequence ID" value="NZ_CP006867.1"/>
</dbReference>
<evidence type="ECO:0000256" key="6">
    <source>
        <dbReference type="ARBA" id="ARBA00023014"/>
    </source>
</evidence>
<dbReference type="GeneID" id="70359467"/>
<dbReference type="KEGG" id="iis:EYM_00770"/>
<keyword evidence="2" id="KW-0004">4Fe-4S</keyword>
<dbReference type="AlphaFoldDB" id="A0A0U3E0I7"/>
<proteinExistence type="predicted"/>
<keyword evidence="7" id="KW-1133">Transmembrane helix</keyword>
<dbReference type="InterPro" id="IPR017900">
    <property type="entry name" value="4Fe4S_Fe_S_CS"/>
</dbReference>
<evidence type="ECO:0000256" key="2">
    <source>
        <dbReference type="ARBA" id="ARBA00022485"/>
    </source>
</evidence>
<dbReference type="EMBL" id="CP006867">
    <property type="protein sequence ID" value="ALU11419.1"/>
    <property type="molecule type" value="Genomic_DNA"/>
</dbReference>
<accession>A0A0U3E0I7</accession>
<name>A0A0U3E0I7_9CREN</name>
<dbReference type="PANTHER" id="PTHR30176">
    <property type="entry name" value="FERREDOXIN-TYPE PROTEIN NAPH"/>
    <property type="match status" value="1"/>
</dbReference>
<feature type="transmembrane region" description="Helical" evidence="7">
    <location>
        <begin position="276"/>
        <end position="304"/>
    </location>
</feature>
<evidence type="ECO:0000256" key="7">
    <source>
        <dbReference type="SAM" id="Phobius"/>
    </source>
</evidence>
<dbReference type="PROSITE" id="PS00198">
    <property type="entry name" value="4FE4S_FER_1"/>
    <property type="match status" value="1"/>
</dbReference>
<evidence type="ECO:0000313" key="10">
    <source>
        <dbReference type="Proteomes" id="UP000060778"/>
    </source>
</evidence>
<feature type="transmembrane region" description="Helical" evidence="7">
    <location>
        <begin position="331"/>
        <end position="352"/>
    </location>
</feature>
<feature type="transmembrane region" description="Helical" evidence="7">
    <location>
        <begin position="191"/>
        <end position="210"/>
    </location>
</feature>
<evidence type="ECO:0000313" key="9">
    <source>
        <dbReference type="EMBL" id="ALU11419.1"/>
    </source>
</evidence>
<keyword evidence="4" id="KW-0249">Electron transport</keyword>
<dbReference type="InterPro" id="IPR051684">
    <property type="entry name" value="Electron_Trans/Redox"/>
</dbReference>
<dbReference type="GO" id="GO:0051539">
    <property type="term" value="F:4 iron, 4 sulfur cluster binding"/>
    <property type="evidence" value="ECO:0007669"/>
    <property type="project" value="UniProtKB-KW"/>
</dbReference>
<feature type="transmembrane region" description="Helical" evidence="7">
    <location>
        <begin position="167"/>
        <end position="185"/>
    </location>
</feature>
<evidence type="ECO:0000256" key="3">
    <source>
        <dbReference type="ARBA" id="ARBA00022723"/>
    </source>
</evidence>
<feature type="domain" description="4Fe-4S ferredoxin-type" evidence="8">
    <location>
        <begin position="431"/>
        <end position="460"/>
    </location>
</feature>
<gene>
    <name evidence="9" type="ORF">EYM_00770</name>
</gene>
<dbReference type="Pfam" id="PF12801">
    <property type="entry name" value="Fer4_5"/>
    <property type="match status" value="2"/>
</dbReference>
<dbReference type="PROSITE" id="PS51379">
    <property type="entry name" value="4FE4S_FER_2"/>
    <property type="match status" value="2"/>
</dbReference>